<evidence type="ECO:0000256" key="2">
    <source>
        <dbReference type="ARBA" id="ARBA00006706"/>
    </source>
</evidence>
<name>A0A2V1K079_9ACTO</name>
<dbReference type="SUPFAM" id="SSF48576">
    <property type="entry name" value="Terpenoid synthases"/>
    <property type="match status" value="1"/>
</dbReference>
<dbReference type="EMBL" id="QETB01000006">
    <property type="protein sequence ID" value="PWF24541.1"/>
    <property type="molecule type" value="Genomic_DNA"/>
</dbReference>
<reference evidence="8" key="1">
    <citation type="submission" date="2018-05" db="EMBL/GenBank/DDBJ databases">
        <authorList>
            <person name="Li Y."/>
        </authorList>
    </citation>
    <scope>NUCLEOTIDE SEQUENCE [LARGE SCALE GENOMIC DNA]</scope>
    <source>
        <strain evidence="8">sk1b4</strain>
    </source>
</reference>
<evidence type="ECO:0000256" key="3">
    <source>
        <dbReference type="ARBA" id="ARBA00022679"/>
    </source>
</evidence>
<dbReference type="GO" id="GO:0008299">
    <property type="term" value="P:isoprenoid biosynthetic process"/>
    <property type="evidence" value="ECO:0007669"/>
    <property type="project" value="InterPro"/>
</dbReference>
<evidence type="ECO:0000256" key="6">
    <source>
        <dbReference type="RuleBase" id="RU004466"/>
    </source>
</evidence>
<dbReference type="PANTHER" id="PTHR12001:SF85">
    <property type="entry name" value="SHORT CHAIN ISOPRENYL DIPHOSPHATE SYNTHASE"/>
    <property type="match status" value="1"/>
</dbReference>
<dbReference type="Pfam" id="PF00348">
    <property type="entry name" value="polyprenyl_synt"/>
    <property type="match status" value="1"/>
</dbReference>
<evidence type="ECO:0000313" key="7">
    <source>
        <dbReference type="EMBL" id="PWF24541.1"/>
    </source>
</evidence>
<dbReference type="PANTHER" id="PTHR12001">
    <property type="entry name" value="GERANYLGERANYL PYROPHOSPHATE SYNTHASE"/>
    <property type="match status" value="1"/>
</dbReference>
<dbReference type="CDD" id="cd00685">
    <property type="entry name" value="Trans_IPPS_HT"/>
    <property type="match status" value="1"/>
</dbReference>
<keyword evidence="5" id="KW-0460">Magnesium</keyword>
<dbReference type="PROSITE" id="PS00723">
    <property type="entry name" value="POLYPRENYL_SYNTHASE_1"/>
    <property type="match status" value="1"/>
</dbReference>
<evidence type="ECO:0000313" key="8">
    <source>
        <dbReference type="Proteomes" id="UP000245283"/>
    </source>
</evidence>
<comment type="similarity">
    <text evidence="2 6">Belongs to the FPP/GGPP synthase family.</text>
</comment>
<comment type="cofactor">
    <cofactor evidence="1">
        <name>Mg(2+)</name>
        <dbReference type="ChEBI" id="CHEBI:18420"/>
    </cofactor>
</comment>
<dbReference type="SFLD" id="SFLDS00005">
    <property type="entry name" value="Isoprenoid_Synthase_Type_I"/>
    <property type="match status" value="1"/>
</dbReference>
<dbReference type="InterPro" id="IPR033749">
    <property type="entry name" value="Polyprenyl_synt_CS"/>
</dbReference>
<dbReference type="GO" id="GO:0046872">
    <property type="term" value="F:metal ion binding"/>
    <property type="evidence" value="ECO:0007669"/>
    <property type="project" value="UniProtKB-KW"/>
</dbReference>
<evidence type="ECO:0000256" key="1">
    <source>
        <dbReference type="ARBA" id="ARBA00001946"/>
    </source>
</evidence>
<dbReference type="OrthoDB" id="4497239at2"/>
<dbReference type="GO" id="GO:0004659">
    <property type="term" value="F:prenyltransferase activity"/>
    <property type="evidence" value="ECO:0007669"/>
    <property type="project" value="InterPro"/>
</dbReference>
<evidence type="ECO:0000256" key="4">
    <source>
        <dbReference type="ARBA" id="ARBA00022723"/>
    </source>
</evidence>
<comment type="caution">
    <text evidence="7">The sequence shown here is derived from an EMBL/GenBank/DDBJ whole genome shotgun (WGS) entry which is preliminary data.</text>
</comment>
<keyword evidence="3 6" id="KW-0808">Transferase</keyword>
<dbReference type="InterPro" id="IPR008949">
    <property type="entry name" value="Isoprenoid_synthase_dom_sf"/>
</dbReference>
<gene>
    <name evidence="7" type="ORF">DD236_10940</name>
</gene>
<proteinExistence type="inferred from homology"/>
<keyword evidence="4" id="KW-0479">Metal-binding</keyword>
<organism evidence="7 8">
    <name type="scientific">Ancrocorticia populi</name>
    <dbReference type="NCBI Taxonomy" id="2175228"/>
    <lineage>
        <taxon>Bacteria</taxon>
        <taxon>Bacillati</taxon>
        <taxon>Actinomycetota</taxon>
        <taxon>Actinomycetes</taxon>
        <taxon>Actinomycetales</taxon>
        <taxon>Actinomycetaceae</taxon>
        <taxon>Ancrocorticia</taxon>
    </lineage>
</organism>
<sequence length="358" mass="38844">MDLTLPEFRVLVEERLAQSIDSLTWLVQEEFDQVPHEEFLAPARLLLNSGKRTRAAFVLAGYQLATTSACDPAATAGSAIELYQASALVHDDVIDDSPTRRGNPAAHVAFTNLHTESRWLYSPADFGRASAIVLGDLLLSEASKEFQAAAAMVTPREGTTAFRQFQAMCTEVAFGQYLDIRAEQQPLDRSQDAIASALSVLRHKSANYSVQLPLVIGAQLGGGSDELISQLRKLGGLLGEAFQMRDDDLGIFGEPSQTGKPSGGDITEGKRTILLALIREKAGARRDWLDSRLGTVLSDADISQLRTLAISCGARSEHEDMILAREDEARLLLQTLDGNDDGIQTLANLMHELAGRIA</sequence>
<evidence type="ECO:0000256" key="5">
    <source>
        <dbReference type="ARBA" id="ARBA00022842"/>
    </source>
</evidence>
<dbReference type="Gene3D" id="1.10.600.10">
    <property type="entry name" value="Farnesyl Diphosphate Synthase"/>
    <property type="match status" value="1"/>
</dbReference>
<dbReference type="InterPro" id="IPR000092">
    <property type="entry name" value="Polyprenyl_synt"/>
</dbReference>
<dbReference type="AlphaFoldDB" id="A0A2V1K079"/>
<protein>
    <submittedName>
        <fullName evidence="7">Geranylgeranyl pyrophosphate synthase</fullName>
    </submittedName>
</protein>
<accession>A0A2V1K079</accession>
<dbReference type="Proteomes" id="UP000245283">
    <property type="component" value="Unassembled WGS sequence"/>
</dbReference>
<keyword evidence="8" id="KW-1185">Reference proteome</keyword>
<dbReference type="RefSeq" id="WP_109094437.1">
    <property type="nucleotide sequence ID" value="NZ_QETB01000006.1"/>
</dbReference>